<feature type="domain" description="Mug135-like C-terminal" evidence="2">
    <location>
        <begin position="153"/>
        <end position="231"/>
    </location>
</feature>
<sequence length="233" mass="25647">MAAQLQQPADPLVVVPPAPQNPPTLADIYNAHNVTVNVLISSQQHVGQASTHDDISRALMYQHTVIKGVVEANQGSLAVVAPVGLGPLQIQLNAMQQAIQQNQAEVLVQLEGIRQNQRQIRREMRHGHRRVVTRLDNMHQEMINTDRRIICLANGTRDQGLVIPYTIVPFTDGDDPTQPPHNLVPLVSTVVIDALSAHRCNRYLDGYEVDRPPGVGNLALRRELLKRAIGAPA</sequence>
<dbReference type="InterPro" id="IPR013902">
    <property type="entry name" value="Mug135-like_C"/>
</dbReference>
<dbReference type="Proteomes" id="UP000886523">
    <property type="component" value="Unassembled WGS sequence"/>
</dbReference>
<evidence type="ECO:0000259" key="2">
    <source>
        <dbReference type="Pfam" id="PF08593"/>
    </source>
</evidence>
<name>A0A9P6DW38_9AGAM</name>
<dbReference type="AlphaFoldDB" id="A0A9P6DW38"/>
<dbReference type="OrthoDB" id="3230244at2759"/>
<accession>A0A9P6DW38</accession>
<reference evidence="3" key="1">
    <citation type="journal article" date="2020" name="Nat. Commun.">
        <title>Large-scale genome sequencing of mycorrhizal fungi provides insights into the early evolution of symbiotic traits.</title>
        <authorList>
            <person name="Miyauchi S."/>
            <person name="Kiss E."/>
            <person name="Kuo A."/>
            <person name="Drula E."/>
            <person name="Kohler A."/>
            <person name="Sanchez-Garcia M."/>
            <person name="Morin E."/>
            <person name="Andreopoulos B."/>
            <person name="Barry K.W."/>
            <person name="Bonito G."/>
            <person name="Buee M."/>
            <person name="Carver A."/>
            <person name="Chen C."/>
            <person name="Cichocki N."/>
            <person name="Clum A."/>
            <person name="Culley D."/>
            <person name="Crous P.W."/>
            <person name="Fauchery L."/>
            <person name="Girlanda M."/>
            <person name="Hayes R.D."/>
            <person name="Keri Z."/>
            <person name="LaButti K."/>
            <person name="Lipzen A."/>
            <person name="Lombard V."/>
            <person name="Magnuson J."/>
            <person name="Maillard F."/>
            <person name="Murat C."/>
            <person name="Nolan M."/>
            <person name="Ohm R.A."/>
            <person name="Pangilinan J."/>
            <person name="Pereira M.F."/>
            <person name="Perotto S."/>
            <person name="Peter M."/>
            <person name="Pfister S."/>
            <person name="Riley R."/>
            <person name="Sitrit Y."/>
            <person name="Stielow J.B."/>
            <person name="Szollosi G."/>
            <person name="Zifcakova L."/>
            <person name="Stursova M."/>
            <person name="Spatafora J.W."/>
            <person name="Tedersoo L."/>
            <person name="Vaario L.M."/>
            <person name="Yamada A."/>
            <person name="Yan M."/>
            <person name="Wang P."/>
            <person name="Xu J."/>
            <person name="Bruns T."/>
            <person name="Baldrian P."/>
            <person name="Vilgalys R."/>
            <person name="Dunand C."/>
            <person name="Henrissat B."/>
            <person name="Grigoriev I.V."/>
            <person name="Hibbett D."/>
            <person name="Nagy L.G."/>
            <person name="Martin F.M."/>
        </authorList>
    </citation>
    <scope>NUCLEOTIDE SEQUENCE</scope>
    <source>
        <strain evidence="3">UP504</strain>
    </source>
</reference>
<dbReference type="Pfam" id="PF08593">
    <property type="entry name" value="Mug135_C"/>
    <property type="match status" value="1"/>
</dbReference>
<organism evidence="3 4">
    <name type="scientific">Hydnum rufescens UP504</name>
    <dbReference type="NCBI Taxonomy" id="1448309"/>
    <lineage>
        <taxon>Eukaryota</taxon>
        <taxon>Fungi</taxon>
        <taxon>Dikarya</taxon>
        <taxon>Basidiomycota</taxon>
        <taxon>Agaricomycotina</taxon>
        <taxon>Agaricomycetes</taxon>
        <taxon>Cantharellales</taxon>
        <taxon>Hydnaceae</taxon>
        <taxon>Hydnum</taxon>
    </lineage>
</organism>
<evidence type="ECO:0000313" key="3">
    <source>
        <dbReference type="EMBL" id="KAF9513324.1"/>
    </source>
</evidence>
<evidence type="ECO:0000256" key="1">
    <source>
        <dbReference type="ARBA" id="ARBA00005788"/>
    </source>
</evidence>
<protein>
    <recommendedName>
        <fullName evidence="2">Mug135-like C-terminal domain-containing protein</fullName>
    </recommendedName>
</protein>
<proteinExistence type="inferred from homology"/>
<gene>
    <name evidence="3" type="ORF">BS47DRAFT_1382530</name>
</gene>
<comment type="caution">
    <text evidence="3">The sequence shown here is derived from an EMBL/GenBank/DDBJ whole genome shotgun (WGS) entry which is preliminary data.</text>
</comment>
<comment type="similarity">
    <text evidence="1">Belongs to the UPF0612 family.</text>
</comment>
<evidence type="ECO:0000313" key="4">
    <source>
        <dbReference type="Proteomes" id="UP000886523"/>
    </source>
</evidence>
<dbReference type="EMBL" id="MU128974">
    <property type="protein sequence ID" value="KAF9513324.1"/>
    <property type="molecule type" value="Genomic_DNA"/>
</dbReference>
<keyword evidence="4" id="KW-1185">Reference proteome</keyword>